<dbReference type="GO" id="GO:0003677">
    <property type="term" value="F:DNA binding"/>
    <property type="evidence" value="ECO:0007669"/>
    <property type="project" value="InterPro"/>
</dbReference>
<dbReference type="EMBL" id="FNJI01000003">
    <property type="protein sequence ID" value="SDO59359.1"/>
    <property type="molecule type" value="Genomic_DNA"/>
</dbReference>
<dbReference type="SMART" id="SM00850">
    <property type="entry name" value="LytTR"/>
    <property type="match status" value="1"/>
</dbReference>
<feature type="domain" description="Response regulatory" evidence="2">
    <location>
        <begin position="15"/>
        <end position="129"/>
    </location>
</feature>
<dbReference type="RefSeq" id="WP_092219670.1">
    <property type="nucleotide sequence ID" value="NZ_FNJI01000003.1"/>
</dbReference>
<feature type="modified residue" description="4-aspartylphosphate" evidence="1">
    <location>
        <position position="66"/>
    </location>
</feature>
<dbReference type="Pfam" id="PF00072">
    <property type="entry name" value="Response_reg"/>
    <property type="match status" value="1"/>
</dbReference>
<dbReference type="STRING" id="91360.SAMN05660330_00626"/>
<dbReference type="OrthoDB" id="1490554at2"/>
<sequence>MVVSHAKRKTPAPIRCLIVDDEQPARDELRYLLLQHDDIDIVAEADSAGKAVEAIRRYKPDLVFLDIQLPGRNGFEVIRELAGVTNMPLFVFATAYDSYAVKAFEESAVDYIMKPLSEKRLAITLQRVRKMVADSSSGREELGSALQALLNQIESPRERIKVSVEKNGRIQLLTPEEIVYCSYETTGIVVHTRDDSSPIYGISTMDRLEEHLCSLSFFFRAHRSVLVNLDHIKEFSPWFNGKYNLTMDDAKMSEITVSRTRAKAFKQRLGI</sequence>
<evidence type="ECO:0000256" key="1">
    <source>
        <dbReference type="PROSITE-ProRule" id="PRU00169"/>
    </source>
</evidence>
<dbReference type="InterPro" id="IPR011006">
    <property type="entry name" value="CheY-like_superfamily"/>
</dbReference>
<name>A0A1H0KTU3_9BACT</name>
<evidence type="ECO:0000313" key="4">
    <source>
        <dbReference type="EMBL" id="SDO59359.1"/>
    </source>
</evidence>
<dbReference type="Gene3D" id="2.40.50.1020">
    <property type="entry name" value="LytTr DNA-binding domain"/>
    <property type="match status" value="1"/>
</dbReference>
<dbReference type="SMART" id="SM00448">
    <property type="entry name" value="REC"/>
    <property type="match status" value="1"/>
</dbReference>
<dbReference type="InterPro" id="IPR046947">
    <property type="entry name" value="LytR-like"/>
</dbReference>
<dbReference type="Pfam" id="PF04397">
    <property type="entry name" value="LytTR"/>
    <property type="match status" value="1"/>
</dbReference>
<dbReference type="SUPFAM" id="SSF52172">
    <property type="entry name" value="CheY-like"/>
    <property type="match status" value="1"/>
</dbReference>
<organism evidence="4 5">
    <name type="scientific">Desulforhopalus singaporensis</name>
    <dbReference type="NCBI Taxonomy" id="91360"/>
    <lineage>
        <taxon>Bacteria</taxon>
        <taxon>Pseudomonadati</taxon>
        <taxon>Thermodesulfobacteriota</taxon>
        <taxon>Desulfobulbia</taxon>
        <taxon>Desulfobulbales</taxon>
        <taxon>Desulfocapsaceae</taxon>
        <taxon>Desulforhopalus</taxon>
    </lineage>
</organism>
<dbReference type="PANTHER" id="PTHR37299">
    <property type="entry name" value="TRANSCRIPTIONAL REGULATOR-RELATED"/>
    <property type="match status" value="1"/>
</dbReference>
<dbReference type="InterPro" id="IPR001789">
    <property type="entry name" value="Sig_transdc_resp-reg_receiver"/>
</dbReference>
<evidence type="ECO:0000313" key="5">
    <source>
        <dbReference type="Proteomes" id="UP000199073"/>
    </source>
</evidence>
<dbReference type="GO" id="GO:0000156">
    <property type="term" value="F:phosphorelay response regulator activity"/>
    <property type="evidence" value="ECO:0007669"/>
    <property type="project" value="InterPro"/>
</dbReference>
<gene>
    <name evidence="4" type="ORF">SAMN05660330_00626</name>
</gene>
<reference evidence="4 5" key="1">
    <citation type="submission" date="2016-10" db="EMBL/GenBank/DDBJ databases">
        <authorList>
            <person name="de Groot N.N."/>
        </authorList>
    </citation>
    <scope>NUCLEOTIDE SEQUENCE [LARGE SCALE GENOMIC DNA]</scope>
    <source>
        <strain evidence="4 5">DSM 12130</strain>
    </source>
</reference>
<dbReference type="InterPro" id="IPR007492">
    <property type="entry name" value="LytTR_DNA-bd_dom"/>
</dbReference>
<dbReference type="AlphaFoldDB" id="A0A1H0KTU3"/>
<feature type="domain" description="HTH LytTR-type" evidence="3">
    <location>
        <begin position="162"/>
        <end position="271"/>
    </location>
</feature>
<protein>
    <submittedName>
        <fullName evidence="4">Two component transcriptional regulator, LytTR family</fullName>
    </submittedName>
</protein>
<dbReference type="Gene3D" id="3.40.50.2300">
    <property type="match status" value="1"/>
</dbReference>
<dbReference type="PROSITE" id="PS50110">
    <property type="entry name" value="RESPONSE_REGULATORY"/>
    <property type="match status" value="1"/>
</dbReference>
<dbReference type="CDD" id="cd17532">
    <property type="entry name" value="REC_LytTR_AlgR-like"/>
    <property type="match status" value="1"/>
</dbReference>
<keyword evidence="1" id="KW-0597">Phosphoprotein</keyword>
<proteinExistence type="predicted"/>
<accession>A0A1H0KTU3</accession>
<dbReference type="Proteomes" id="UP000199073">
    <property type="component" value="Unassembled WGS sequence"/>
</dbReference>
<keyword evidence="5" id="KW-1185">Reference proteome</keyword>
<evidence type="ECO:0000259" key="2">
    <source>
        <dbReference type="PROSITE" id="PS50110"/>
    </source>
</evidence>
<dbReference type="PROSITE" id="PS50930">
    <property type="entry name" value="HTH_LYTTR"/>
    <property type="match status" value="1"/>
</dbReference>
<evidence type="ECO:0000259" key="3">
    <source>
        <dbReference type="PROSITE" id="PS50930"/>
    </source>
</evidence>
<dbReference type="PANTHER" id="PTHR37299:SF1">
    <property type="entry name" value="STAGE 0 SPORULATION PROTEIN A HOMOLOG"/>
    <property type="match status" value="1"/>
</dbReference>